<dbReference type="InterPro" id="IPR012997">
    <property type="entry name" value="RplA"/>
</dbReference>
<feature type="chain" id="PRO_5046911896" description="Endolytic peptidoglycan transglycosylase RlpA" evidence="5">
    <location>
        <begin position="18"/>
        <end position="239"/>
    </location>
</feature>
<evidence type="ECO:0000256" key="4">
    <source>
        <dbReference type="RuleBase" id="RU003495"/>
    </source>
</evidence>
<comment type="caution">
    <text evidence="7">The sequence shown here is derived from an EMBL/GenBank/DDBJ whole genome shotgun (WGS) entry which is preliminary data.</text>
</comment>
<feature type="signal peptide" evidence="5">
    <location>
        <begin position="1"/>
        <end position="17"/>
    </location>
</feature>
<dbReference type="HAMAP" id="MF_02071">
    <property type="entry name" value="RlpA"/>
    <property type="match status" value="1"/>
</dbReference>
<keyword evidence="8" id="KW-1185">Reference proteome</keyword>
<dbReference type="NCBIfam" id="TIGR00413">
    <property type="entry name" value="rlpA"/>
    <property type="match status" value="1"/>
</dbReference>
<keyword evidence="3" id="KW-0472">Membrane</keyword>
<dbReference type="RefSeq" id="WP_377213828.1">
    <property type="nucleotide sequence ID" value="NZ_JBHTJV010000026.1"/>
</dbReference>
<keyword evidence="3" id="KW-0564">Palmitate</keyword>
<comment type="subcellular location">
    <subcellularLocation>
        <location evidence="3">Cell membrane</location>
        <topology evidence="3">Lipid-anchor</topology>
    </subcellularLocation>
</comment>
<keyword evidence="3" id="KW-1003">Cell membrane</keyword>
<keyword evidence="1 3" id="KW-0456">Lyase</keyword>
<evidence type="ECO:0000256" key="1">
    <source>
        <dbReference type="ARBA" id="ARBA00023239"/>
    </source>
</evidence>
<dbReference type="Gene3D" id="2.40.40.10">
    <property type="entry name" value="RlpA-like domain"/>
    <property type="match status" value="1"/>
</dbReference>
<gene>
    <name evidence="3" type="primary">rlpA</name>
    <name evidence="7" type="ORF">ACFQ14_16355</name>
</gene>
<dbReference type="CDD" id="cd22268">
    <property type="entry name" value="DPBB_RlpA-like"/>
    <property type="match status" value="1"/>
</dbReference>
<evidence type="ECO:0000256" key="5">
    <source>
        <dbReference type="SAM" id="SignalP"/>
    </source>
</evidence>
<protein>
    <recommendedName>
        <fullName evidence="3">Endolytic peptidoglycan transglycosylase RlpA</fullName>
        <ecNumber evidence="3">4.2.2.-</ecNumber>
    </recommendedName>
</protein>
<dbReference type="PANTHER" id="PTHR34183:SF1">
    <property type="entry name" value="ENDOLYTIC PEPTIDOGLYCAN TRANSGLYCOSYLASE RLPA"/>
    <property type="match status" value="1"/>
</dbReference>
<dbReference type="EC" id="4.2.2.-" evidence="3"/>
<feature type="domain" description="RlpA-like protein double-psi beta-barrel" evidence="6">
    <location>
        <begin position="90"/>
        <end position="178"/>
    </location>
</feature>
<keyword evidence="2 3" id="KW-0961">Cell wall biogenesis/degradation</keyword>
<name>A0ABW3FJZ3_9HYPH</name>
<accession>A0ABW3FJZ3</accession>
<sequence>MRLVITIPAMLSLAALSGCFYGSTTTATVGSAPINDKTKFSSEEYGVAASPRVTTSAKVRKGGGRRHVGKPYQVRGKWYEPKEEPGYNRTGQASWYGPNFHGRLTANGEVYDQNALSGAHPTFPLPSYARVTNLANGKSVVVRINDRGPFHDGRVIDLSSRAAQMLEYRSKGIANVRVEYVGPAPLHGLDEQYLAGTFREEGATQVASSSSSPPKPLPVLDTPRIDRSRLSALGFVPWR</sequence>
<dbReference type="PROSITE" id="PS51257">
    <property type="entry name" value="PROKAR_LIPOPROTEIN"/>
    <property type="match status" value="1"/>
</dbReference>
<keyword evidence="5" id="KW-0732">Signal</keyword>
<evidence type="ECO:0000259" key="6">
    <source>
        <dbReference type="Pfam" id="PF03330"/>
    </source>
</evidence>
<keyword evidence="3" id="KW-0449">Lipoprotein</keyword>
<evidence type="ECO:0000313" key="7">
    <source>
        <dbReference type="EMBL" id="MFD0917977.1"/>
    </source>
</evidence>
<dbReference type="InterPro" id="IPR009009">
    <property type="entry name" value="RlpA-like_DPBB"/>
</dbReference>
<organism evidence="7 8">
    <name type="scientific">Pseudahrensia aquimaris</name>
    <dbReference type="NCBI Taxonomy" id="744461"/>
    <lineage>
        <taxon>Bacteria</taxon>
        <taxon>Pseudomonadati</taxon>
        <taxon>Pseudomonadota</taxon>
        <taxon>Alphaproteobacteria</taxon>
        <taxon>Hyphomicrobiales</taxon>
        <taxon>Ahrensiaceae</taxon>
        <taxon>Pseudahrensia</taxon>
    </lineage>
</organism>
<dbReference type="EMBL" id="JBHTJV010000026">
    <property type="protein sequence ID" value="MFD0917977.1"/>
    <property type="molecule type" value="Genomic_DNA"/>
</dbReference>
<proteinExistence type="inferred from homology"/>
<evidence type="ECO:0000313" key="8">
    <source>
        <dbReference type="Proteomes" id="UP001597101"/>
    </source>
</evidence>
<dbReference type="InterPro" id="IPR036908">
    <property type="entry name" value="RlpA-like_sf"/>
</dbReference>
<dbReference type="SUPFAM" id="SSF50685">
    <property type="entry name" value="Barwin-like endoglucanases"/>
    <property type="match status" value="1"/>
</dbReference>
<comment type="function">
    <text evidence="3">Lytic transglycosylase with a strong preference for naked glycan strands that lack stem peptides.</text>
</comment>
<evidence type="ECO:0000256" key="3">
    <source>
        <dbReference type="HAMAP-Rule" id="MF_02071"/>
    </source>
</evidence>
<comment type="similarity">
    <text evidence="3 4">Belongs to the RlpA family.</text>
</comment>
<evidence type="ECO:0000256" key="2">
    <source>
        <dbReference type="ARBA" id="ARBA00023316"/>
    </source>
</evidence>
<dbReference type="Proteomes" id="UP001597101">
    <property type="component" value="Unassembled WGS sequence"/>
</dbReference>
<dbReference type="InterPro" id="IPR034718">
    <property type="entry name" value="RlpA"/>
</dbReference>
<dbReference type="PANTHER" id="PTHR34183">
    <property type="entry name" value="ENDOLYTIC PEPTIDOGLYCAN TRANSGLYCOSYLASE RLPA"/>
    <property type="match status" value="1"/>
</dbReference>
<dbReference type="Pfam" id="PF03330">
    <property type="entry name" value="DPBB_1"/>
    <property type="match status" value="1"/>
</dbReference>
<reference evidence="8" key="1">
    <citation type="journal article" date="2019" name="Int. J. Syst. Evol. Microbiol.">
        <title>The Global Catalogue of Microorganisms (GCM) 10K type strain sequencing project: providing services to taxonomists for standard genome sequencing and annotation.</title>
        <authorList>
            <consortium name="The Broad Institute Genomics Platform"/>
            <consortium name="The Broad Institute Genome Sequencing Center for Infectious Disease"/>
            <person name="Wu L."/>
            <person name="Ma J."/>
        </authorList>
    </citation>
    <scope>NUCLEOTIDE SEQUENCE [LARGE SCALE GENOMIC DNA]</scope>
    <source>
        <strain evidence="8">CCUG 60023</strain>
    </source>
</reference>